<keyword evidence="2" id="KW-1185">Reference proteome</keyword>
<dbReference type="Proteomes" id="UP000805649">
    <property type="component" value="Unassembled WGS sequence"/>
</dbReference>
<sequence length="51" mass="5507">MFIFTSPPMAILTAAVITRTSSAFGNAAHRASGKQARFPDAGIHESRVCEW</sequence>
<gene>
    <name evidence="1" type="ORF">CTRU02_206825</name>
</gene>
<evidence type="ECO:0000313" key="1">
    <source>
        <dbReference type="EMBL" id="KAL0937094.1"/>
    </source>
</evidence>
<reference evidence="1 2" key="1">
    <citation type="journal article" date="2020" name="Phytopathology">
        <title>Genome Sequence Resources of Colletotrichum truncatum, C. plurivorum, C. musicola, and C. sojae: Four Species Pathogenic to Soybean (Glycine max).</title>
        <authorList>
            <person name="Rogerio F."/>
            <person name="Boufleur T.R."/>
            <person name="Ciampi-Guillardi M."/>
            <person name="Sukno S.A."/>
            <person name="Thon M.R."/>
            <person name="Massola Junior N.S."/>
            <person name="Baroncelli R."/>
        </authorList>
    </citation>
    <scope>NUCLEOTIDE SEQUENCE [LARGE SCALE GENOMIC DNA]</scope>
    <source>
        <strain evidence="1 2">CMES1059</strain>
    </source>
</reference>
<dbReference type="EMBL" id="VUJX02000004">
    <property type="protein sequence ID" value="KAL0937094.1"/>
    <property type="molecule type" value="Genomic_DNA"/>
</dbReference>
<organism evidence="1 2">
    <name type="scientific">Colletotrichum truncatum</name>
    <name type="common">Anthracnose fungus</name>
    <name type="synonym">Colletotrichum capsici</name>
    <dbReference type="NCBI Taxonomy" id="5467"/>
    <lineage>
        <taxon>Eukaryota</taxon>
        <taxon>Fungi</taxon>
        <taxon>Dikarya</taxon>
        <taxon>Ascomycota</taxon>
        <taxon>Pezizomycotina</taxon>
        <taxon>Sordariomycetes</taxon>
        <taxon>Hypocreomycetidae</taxon>
        <taxon>Glomerellales</taxon>
        <taxon>Glomerellaceae</taxon>
        <taxon>Colletotrichum</taxon>
        <taxon>Colletotrichum truncatum species complex</taxon>
    </lineage>
</organism>
<evidence type="ECO:0000313" key="2">
    <source>
        <dbReference type="Proteomes" id="UP000805649"/>
    </source>
</evidence>
<comment type="caution">
    <text evidence="1">The sequence shown here is derived from an EMBL/GenBank/DDBJ whole genome shotgun (WGS) entry which is preliminary data.</text>
</comment>
<accession>A0ACC3YYX1</accession>
<proteinExistence type="predicted"/>
<protein>
    <submittedName>
        <fullName evidence="1">Uncharacterized protein</fullName>
    </submittedName>
</protein>
<name>A0ACC3YYX1_COLTU</name>